<dbReference type="Proteomes" id="UP000050360">
    <property type="component" value="Unassembled WGS sequence"/>
</dbReference>
<dbReference type="EMBL" id="LKCM01000027">
    <property type="protein sequence ID" value="KPQ45074.1"/>
    <property type="molecule type" value="Genomic_DNA"/>
</dbReference>
<evidence type="ECO:0000313" key="1">
    <source>
        <dbReference type="EMBL" id="KPQ45074.1"/>
    </source>
</evidence>
<gene>
    <name evidence="1" type="ORF">MPEBLZ_00336</name>
</gene>
<comment type="caution">
    <text evidence="1">The sequence shown here is derived from an EMBL/GenBank/DDBJ whole genome shotgun (WGS) entry which is preliminary data.</text>
</comment>
<evidence type="ECO:0000313" key="2">
    <source>
        <dbReference type="Proteomes" id="UP000050360"/>
    </source>
</evidence>
<sequence length="160" mass="18028">MSDLTYTVSMPFKRKGKDALKDMEFVLALSLDLKWFNPEQAKNILNDAQNSGLLIREGEFVHPSFDISKIEIPSGWKPVIGENKTIIENKTIFDRIIDRIIQGTGIEKRKVIAMINKKQEEFAKQVLIEVSAILIAVENGVMVDDLIDEEYAALTTLSSS</sequence>
<accession>A0A0N8KRJ0</accession>
<organism evidence="1 2">
    <name type="scientific">Candidatus Methanoperedens nitratireducens</name>
    <dbReference type="NCBI Taxonomy" id="1392998"/>
    <lineage>
        <taxon>Archaea</taxon>
        <taxon>Methanobacteriati</taxon>
        <taxon>Methanobacteriota</taxon>
        <taxon>Stenosarchaea group</taxon>
        <taxon>Methanomicrobia</taxon>
        <taxon>Methanosarcinales</taxon>
        <taxon>ANME-2 cluster</taxon>
        <taxon>Candidatus Methanoperedentaceae</taxon>
        <taxon>Candidatus Methanoperedens</taxon>
    </lineage>
</organism>
<reference evidence="1 2" key="1">
    <citation type="submission" date="2015-09" db="EMBL/GenBank/DDBJ databases">
        <title>A metagenomics-based metabolic model of nitrate-dependent anaerobic oxidation of methane by Methanoperedens-like archaea.</title>
        <authorList>
            <person name="Arshad A."/>
            <person name="Speth D.R."/>
            <person name="De Graaf R.M."/>
            <person name="Op Den Camp H.J."/>
            <person name="Jetten M.S."/>
            <person name="Welte C.U."/>
        </authorList>
    </citation>
    <scope>NUCLEOTIDE SEQUENCE [LARGE SCALE GENOMIC DNA]</scope>
</reference>
<proteinExistence type="predicted"/>
<dbReference type="InterPro" id="IPR018716">
    <property type="entry name" value="DUF2240"/>
</dbReference>
<dbReference type="Pfam" id="PF09999">
    <property type="entry name" value="DUF2240"/>
    <property type="match status" value="1"/>
</dbReference>
<protein>
    <recommendedName>
        <fullName evidence="3">DUF2240 family protein</fullName>
    </recommendedName>
</protein>
<name>A0A0N8KRJ0_9EURY</name>
<evidence type="ECO:0008006" key="3">
    <source>
        <dbReference type="Google" id="ProtNLM"/>
    </source>
</evidence>
<dbReference type="AlphaFoldDB" id="A0A0N8KRJ0"/>